<proteinExistence type="inferred from homology"/>
<dbReference type="Pfam" id="PF03963">
    <property type="entry name" value="FlgD"/>
    <property type="match status" value="1"/>
</dbReference>
<evidence type="ECO:0000256" key="3">
    <source>
        <dbReference type="ARBA" id="ARBA00022795"/>
    </source>
</evidence>
<dbReference type="OrthoDB" id="9785233at2"/>
<dbReference type="RefSeq" id="WP_133608315.1">
    <property type="nucleotide sequence ID" value="NZ_JBASTO010000342.1"/>
</dbReference>
<protein>
    <recommendedName>
        <fullName evidence="2 5">Basal-body rod modification protein FlgD</fullName>
    </recommendedName>
</protein>
<dbReference type="AlphaFoldDB" id="A0A4V3CVT0"/>
<keyword evidence="9" id="KW-0969">Cilium</keyword>
<keyword evidence="10" id="KW-1185">Reference proteome</keyword>
<evidence type="ECO:0000313" key="9">
    <source>
        <dbReference type="EMBL" id="TDP83658.1"/>
    </source>
</evidence>
<reference evidence="9 10" key="1">
    <citation type="submission" date="2019-03" db="EMBL/GenBank/DDBJ databases">
        <title>Genomic Encyclopedia of Type Strains, Phase IV (KMG-IV): sequencing the most valuable type-strain genomes for metagenomic binning, comparative biology and taxonomic classification.</title>
        <authorList>
            <person name="Goeker M."/>
        </authorList>
    </citation>
    <scope>NUCLEOTIDE SEQUENCE [LARGE SCALE GENOMIC DNA]</scope>
    <source>
        <strain evidence="9 10">DSM 11901</strain>
    </source>
</reference>
<comment type="caution">
    <text evidence="9">The sequence shown here is derived from an EMBL/GenBank/DDBJ whole genome shotgun (WGS) entry which is preliminary data.</text>
</comment>
<dbReference type="Gene3D" id="2.60.40.4070">
    <property type="match status" value="1"/>
</dbReference>
<evidence type="ECO:0000256" key="2">
    <source>
        <dbReference type="ARBA" id="ARBA00016013"/>
    </source>
</evidence>
<dbReference type="InterPro" id="IPR025963">
    <property type="entry name" value="FLgD_Tudor"/>
</dbReference>
<dbReference type="GO" id="GO:0044781">
    <property type="term" value="P:bacterial-type flagellum organization"/>
    <property type="evidence" value="ECO:0007669"/>
    <property type="project" value="UniProtKB-UniRule"/>
</dbReference>
<keyword evidence="9" id="KW-0966">Cell projection</keyword>
<evidence type="ECO:0000256" key="6">
    <source>
        <dbReference type="SAM" id="MobiDB-lite"/>
    </source>
</evidence>
<accession>A0A4V3CVT0</accession>
<evidence type="ECO:0000313" key="10">
    <source>
        <dbReference type="Proteomes" id="UP000294593"/>
    </source>
</evidence>
<dbReference type="EMBL" id="SNXW01000004">
    <property type="protein sequence ID" value="TDP83658.1"/>
    <property type="molecule type" value="Genomic_DNA"/>
</dbReference>
<dbReference type="Pfam" id="PF13861">
    <property type="entry name" value="FLgD_tudor"/>
    <property type="match status" value="1"/>
</dbReference>
<sequence>MTTAVNSTNAATSATSTTKTVSQQASEASDRFLKLLVTQMQNQDPLNPMDNAQVTSQMAQINTVTGIDKLNTTMGAMNAGMAQMQMLQGASLVGRQVLLDGNQLAFDSTGKVATGAYSLDGAASSVRIDIINAAGVTIDSVNQTGVPSGQQGFQWTPPDGTGTAGLTFKVTASSGNTTINASTLMTDTVDAINTSSGTLTLELRNSGSTAYSKVKAVA</sequence>
<feature type="region of interest" description="Disordered" evidence="6">
    <location>
        <begin position="1"/>
        <end position="24"/>
    </location>
</feature>
<evidence type="ECO:0000259" key="8">
    <source>
        <dbReference type="Pfam" id="PF13861"/>
    </source>
</evidence>
<gene>
    <name evidence="9" type="ORF">EV672_10436</name>
</gene>
<evidence type="ECO:0000256" key="4">
    <source>
        <dbReference type="ARBA" id="ARBA00024746"/>
    </source>
</evidence>
<dbReference type="InterPro" id="IPR025965">
    <property type="entry name" value="FlgD/Vpr_Ig-like"/>
</dbReference>
<evidence type="ECO:0000256" key="1">
    <source>
        <dbReference type="ARBA" id="ARBA00010577"/>
    </source>
</evidence>
<feature type="domain" description="FlgD Tudor-like" evidence="8">
    <location>
        <begin position="84"/>
        <end position="215"/>
    </location>
</feature>
<comment type="similarity">
    <text evidence="1 5">Belongs to the FlgD family.</text>
</comment>
<keyword evidence="9" id="KW-0282">Flagellum</keyword>
<keyword evidence="3 5" id="KW-1005">Bacterial flagellum biogenesis</keyword>
<comment type="function">
    <text evidence="4 5">Required for flagellar hook formation. May act as a scaffolding protein.</text>
</comment>
<evidence type="ECO:0000259" key="7">
    <source>
        <dbReference type="Pfam" id="PF13860"/>
    </source>
</evidence>
<dbReference type="InterPro" id="IPR005648">
    <property type="entry name" value="FlgD"/>
</dbReference>
<feature type="domain" description="FlgD/Vpr Ig-like" evidence="7">
    <location>
        <begin position="101"/>
        <end position="175"/>
    </location>
</feature>
<dbReference type="Gene3D" id="2.30.30.910">
    <property type="match status" value="1"/>
</dbReference>
<name>A0A4V3CVT0_9BURK</name>
<organism evidence="9 10">
    <name type="scientific">Aquabacterium commune</name>
    <dbReference type="NCBI Taxonomy" id="70586"/>
    <lineage>
        <taxon>Bacteria</taxon>
        <taxon>Pseudomonadati</taxon>
        <taxon>Pseudomonadota</taxon>
        <taxon>Betaproteobacteria</taxon>
        <taxon>Burkholderiales</taxon>
        <taxon>Aquabacterium</taxon>
    </lineage>
</organism>
<dbReference type="Proteomes" id="UP000294593">
    <property type="component" value="Unassembled WGS sequence"/>
</dbReference>
<evidence type="ECO:0000256" key="5">
    <source>
        <dbReference type="RuleBase" id="RU362076"/>
    </source>
</evidence>
<dbReference type="Pfam" id="PF13860">
    <property type="entry name" value="FlgD_ig"/>
    <property type="match status" value="1"/>
</dbReference>